<dbReference type="EMBL" id="JAACXV010000050">
    <property type="protein sequence ID" value="KAF7285630.1"/>
    <property type="molecule type" value="Genomic_DNA"/>
</dbReference>
<protein>
    <submittedName>
        <fullName evidence="2">Uncharacterized protein</fullName>
    </submittedName>
</protein>
<keyword evidence="1" id="KW-1133">Transmembrane helix</keyword>
<gene>
    <name evidence="2" type="ORF">GWI33_010420</name>
</gene>
<comment type="caution">
    <text evidence="2">The sequence shown here is derived from an EMBL/GenBank/DDBJ whole genome shotgun (WGS) entry which is preliminary data.</text>
</comment>
<reference evidence="2" key="1">
    <citation type="submission" date="2020-08" db="EMBL/GenBank/DDBJ databases">
        <title>Genome sequencing and assembly of the red palm weevil Rhynchophorus ferrugineus.</title>
        <authorList>
            <person name="Dias G.B."/>
            <person name="Bergman C.M."/>
            <person name="Manee M."/>
        </authorList>
    </citation>
    <scope>NUCLEOTIDE SEQUENCE</scope>
    <source>
        <strain evidence="2">AA-2017</strain>
        <tissue evidence="2">Whole larva</tissue>
    </source>
</reference>
<dbReference type="Proteomes" id="UP000625711">
    <property type="component" value="Unassembled WGS sequence"/>
</dbReference>
<evidence type="ECO:0000256" key="1">
    <source>
        <dbReference type="SAM" id="Phobius"/>
    </source>
</evidence>
<sequence>MTWTDCKEAYEVRRRPHHSCRVLFACLESGRHTHTAMSQDIIKHCVRRQTQACSSPCPVHPLLPPKPTSNPSRPIPRPSHHGPLLKYTISYCLLIFLIRDPVAGTLFLPFGVVCYLILIEPISSFCLSVSVSLLFS</sequence>
<evidence type="ECO:0000313" key="3">
    <source>
        <dbReference type="Proteomes" id="UP000625711"/>
    </source>
</evidence>
<keyword evidence="1" id="KW-0812">Transmembrane</keyword>
<name>A0A834MMB9_RHYFE</name>
<keyword evidence="3" id="KW-1185">Reference proteome</keyword>
<dbReference type="AlphaFoldDB" id="A0A834MMB9"/>
<organism evidence="2 3">
    <name type="scientific">Rhynchophorus ferrugineus</name>
    <name type="common">Red palm weevil</name>
    <name type="synonym">Curculio ferrugineus</name>
    <dbReference type="NCBI Taxonomy" id="354439"/>
    <lineage>
        <taxon>Eukaryota</taxon>
        <taxon>Metazoa</taxon>
        <taxon>Ecdysozoa</taxon>
        <taxon>Arthropoda</taxon>
        <taxon>Hexapoda</taxon>
        <taxon>Insecta</taxon>
        <taxon>Pterygota</taxon>
        <taxon>Neoptera</taxon>
        <taxon>Endopterygota</taxon>
        <taxon>Coleoptera</taxon>
        <taxon>Polyphaga</taxon>
        <taxon>Cucujiformia</taxon>
        <taxon>Curculionidae</taxon>
        <taxon>Dryophthorinae</taxon>
        <taxon>Rhynchophorus</taxon>
    </lineage>
</organism>
<evidence type="ECO:0000313" key="2">
    <source>
        <dbReference type="EMBL" id="KAF7285630.1"/>
    </source>
</evidence>
<feature type="transmembrane region" description="Helical" evidence="1">
    <location>
        <begin position="108"/>
        <end position="135"/>
    </location>
</feature>
<keyword evidence="1" id="KW-0472">Membrane</keyword>
<accession>A0A834MMB9</accession>
<proteinExistence type="predicted"/>